<dbReference type="GO" id="GO:0016758">
    <property type="term" value="F:hexosyltransferase activity"/>
    <property type="evidence" value="ECO:0007669"/>
    <property type="project" value="UniProtKB-ARBA"/>
</dbReference>
<evidence type="ECO:0000313" key="3">
    <source>
        <dbReference type="Proteomes" id="UP000548304"/>
    </source>
</evidence>
<name>A0A852YRB6_9ACTN</name>
<dbReference type="InterPro" id="IPR002213">
    <property type="entry name" value="UDP_glucos_trans"/>
</dbReference>
<dbReference type="InterPro" id="IPR010610">
    <property type="entry name" value="EryCIII-like_C"/>
</dbReference>
<dbReference type="EMBL" id="JACBYW010000001">
    <property type="protein sequence ID" value="NYH77281.1"/>
    <property type="molecule type" value="Genomic_DNA"/>
</dbReference>
<evidence type="ECO:0000259" key="1">
    <source>
        <dbReference type="Pfam" id="PF06722"/>
    </source>
</evidence>
<proteinExistence type="predicted"/>
<evidence type="ECO:0000313" key="2">
    <source>
        <dbReference type="EMBL" id="NYH77281.1"/>
    </source>
</evidence>
<dbReference type="Proteomes" id="UP000548304">
    <property type="component" value="Unassembled WGS sequence"/>
</dbReference>
<dbReference type="AlphaFoldDB" id="A0A852YRB6"/>
<protein>
    <submittedName>
        <fullName evidence="2">MGT family glycosyltransferase</fullName>
    </submittedName>
</protein>
<dbReference type="Gene3D" id="3.40.50.2000">
    <property type="entry name" value="Glycogen Phosphorylase B"/>
    <property type="match status" value="2"/>
</dbReference>
<dbReference type="GO" id="GO:0017000">
    <property type="term" value="P:antibiotic biosynthetic process"/>
    <property type="evidence" value="ECO:0007669"/>
    <property type="project" value="UniProtKB-ARBA"/>
</dbReference>
<dbReference type="PANTHER" id="PTHR48050:SF13">
    <property type="entry name" value="STEROL 3-BETA-GLUCOSYLTRANSFERASE UGT80A2"/>
    <property type="match status" value="1"/>
</dbReference>
<comment type="caution">
    <text evidence="2">The sequence shown here is derived from an EMBL/GenBank/DDBJ whole genome shotgun (WGS) entry which is preliminary data.</text>
</comment>
<dbReference type="Pfam" id="PF06722">
    <property type="entry name" value="EryCIII-like_C"/>
    <property type="match status" value="1"/>
</dbReference>
<keyword evidence="3" id="KW-1185">Reference proteome</keyword>
<dbReference type="FunFam" id="3.40.50.2000:FF:000072">
    <property type="entry name" value="Glycosyl transferase"/>
    <property type="match status" value="1"/>
</dbReference>
<keyword evidence="2" id="KW-0808">Transferase</keyword>
<feature type="domain" description="Erythromycin biosynthesis protein CIII-like C-terminal" evidence="1">
    <location>
        <begin position="257"/>
        <end position="378"/>
    </location>
</feature>
<accession>A0A852YRB6</accession>
<organism evidence="2 3">
    <name type="scientific">Actinopolyspora biskrensis</name>
    <dbReference type="NCBI Taxonomy" id="1470178"/>
    <lineage>
        <taxon>Bacteria</taxon>
        <taxon>Bacillati</taxon>
        <taxon>Actinomycetota</taxon>
        <taxon>Actinomycetes</taxon>
        <taxon>Actinopolysporales</taxon>
        <taxon>Actinopolysporaceae</taxon>
        <taxon>Actinopolyspora</taxon>
    </lineage>
</organism>
<dbReference type="InterPro" id="IPR050426">
    <property type="entry name" value="Glycosyltransferase_28"/>
</dbReference>
<gene>
    <name evidence="2" type="ORF">FHR84_000595</name>
</gene>
<reference evidence="2 3" key="1">
    <citation type="submission" date="2020-07" db="EMBL/GenBank/DDBJ databases">
        <title>Genomic Encyclopedia of Type Strains, Phase III (KMG-III): the genomes of soil and plant-associated and newly described type strains.</title>
        <authorList>
            <person name="Whitman W."/>
        </authorList>
    </citation>
    <scope>NUCLEOTIDE SEQUENCE [LARGE SCALE GENOMIC DNA]</scope>
    <source>
        <strain evidence="2 3">CECT 8576</strain>
    </source>
</reference>
<dbReference type="GO" id="GO:0008194">
    <property type="term" value="F:UDP-glycosyltransferase activity"/>
    <property type="evidence" value="ECO:0007669"/>
    <property type="project" value="InterPro"/>
</dbReference>
<dbReference type="RefSeq" id="WP_343075136.1">
    <property type="nucleotide sequence ID" value="NZ_JACBYW010000001.1"/>
</dbReference>
<dbReference type="PANTHER" id="PTHR48050">
    <property type="entry name" value="STEROL 3-BETA-GLUCOSYLTRANSFERASE"/>
    <property type="match status" value="1"/>
</dbReference>
<dbReference type="CDD" id="cd03784">
    <property type="entry name" value="GT1_Gtf-like"/>
    <property type="match status" value="1"/>
</dbReference>
<sequence length="381" mass="41619">MRAGARFEPMRAAYDFSGMTREQAFPHHAGLTGLTGMTTGFREIFIDPAPDQMADLLELVADERPDVLVTDETIFGAGFVRERLGLRQAWTATSVYMFSSRDTAPFGLGLFPSTGPWGRARNAMLRLATDHAVLRGLRRHGERVRSRVGLDPLRTGPFENIVRPPDLYLMGTVPSFEYPLSDMLAQTHFVGALQSAGSPSGALPSWWADLDGSRPVVHITQGTVANDARRLLLPAIQALADEDVMAVATTGVDPEGLDPGTLPDNVRLERFVPHARLLPRTDVMVTNGGYGGVNTALAHGVPLVVAGATEEKHEVGQRVAWAGAGIHLRNRKLSQRDVRDAVHRILTEPSFRARARALREEYRGRGGRAEAADRIEALAKR</sequence>
<dbReference type="SUPFAM" id="SSF53756">
    <property type="entry name" value="UDP-Glycosyltransferase/glycogen phosphorylase"/>
    <property type="match status" value="1"/>
</dbReference>